<proteinExistence type="predicted"/>
<evidence type="ECO:0000313" key="1">
    <source>
        <dbReference type="EMBL" id="KAL0924564.1"/>
    </source>
</evidence>
<accession>A0ABD0VHE0</accession>
<name>A0ABD0VHE0_DENTH</name>
<protein>
    <submittedName>
        <fullName evidence="1">Uncharacterized protein</fullName>
    </submittedName>
</protein>
<dbReference type="AlphaFoldDB" id="A0ABD0VHE0"/>
<comment type="caution">
    <text evidence="1">The sequence shown here is derived from an EMBL/GenBank/DDBJ whole genome shotgun (WGS) entry which is preliminary data.</text>
</comment>
<evidence type="ECO:0000313" key="2">
    <source>
        <dbReference type="Proteomes" id="UP001552299"/>
    </source>
</evidence>
<dbReference type="Proteomes" id="UP001552299">
    <property type="component" value="Unassembled WGS sequence"/>
</dbReference>
<dbReference type="EMBL" id="JANQDX010000005">
    <property type="protein sequence ID" value="KAL0924564.1"/>
    <property type="molecule type" value="Genomic_DNA"/>
</dbReference>
<reference evidence="1 2" key="1">
    <citation type="journal article" date="2024" name="Plant Biotechnol. J.">
        <title>Dendrobium thyrsiflorum genome and its molecular insights into genes involved in important horticultural traits.</title>
        <authorList>
            <person name="Chen B."/>
            <person name="Wang J.Y."/>
            <person name="Zheng P.J."/>
            <person name="Li K.L."/>
            <person name="Liang Y.M."/>
            <person name="Chen X.F."/>
            <person name="Zhang C."/>
            <person name="Zhao X."/>
            <person name="He X."/>
            <person name="Zhang G.Q."/>
            <person name="Liu Z.J."/>
            <person name="Xu Q."/>
        </authorList>
    </citation>
    <scope>NUCLEOTIDE SEQUENCE [LARGE SCALE GENOMIC DNA]</scope>
    <source>
        <strain evidence="1">GZMU011</strain>
    </source>
</reference>
<keyword evidence="2" id="KW-1185">Reference proteome</keyword>
<organism evidence="1 2">
    <name type="scientific">Dendrobium thyrsiflorum</name>
    <name type="common">Pinecone-like raceme dendrobium</name>
    <name type="synonym">Orchid</name>
    <dbReference type="NCBI Taxonomy" id="117978"/>
    <lineage>
        <taxon>Eukaryota</taxon>
        <taxon>Viridiplantae</taxon>
        <taxon>Streptophyta</taxon>
        <taxon>Embryophyta</taxon>
        <taxon>Tracheophyta</taxon>
        <taxon>Spermatophyta</taxon>
        <taxon>Magnoliopsida</taxon>
        <taxon>Liliopsida</taxon>
        <taxon>Asparagales</taxon>
        <taxon>Orchidaceae</taxon>
        <taxon>Epidendroideae</taxon>
        <taxon>Malaxideae</taxon>
        <taxon>Dendrobiinae</taxon>
        <taxon>Dendrobium</taxon>
    </lineage>
</organism>
<sequence>MELTPYGTDWERRTRAFVHVIFWFIMNRREENVYRRRGALDERKKPVKAILYDEFHRGRTGGQRHVFSMSIHIESMSDTAYLIEKCPYITDASSLSTFAWSSRFCSKRVAACFARSAVASSKACKFPTLSHRALHSDLKEESAEISIREACSSDFNSLTEVSNKDRSFSSIEIHSSFPETSISFSFRAFISSFNKAFSTLKALSSSTKAISMESCEIESEVNTLPSNLSFEFISFFSLSSSFSRNSTHFLDIVKLLSRNFSKVTLLSCSPKDHSLLSKYFRHPIVVVHSCMVDPEHDHDFVFDDQGLINIHRSPFFNIDPEVDYSVEEFVERILFSLATAIDQ</sequence>
<gene>
    <name evidence="1" type="ORF">M5K25_005402</name>
</gene>